<keyword evidence="4" id="KW-0812">Transmembrane</keyword>
<dbReference type="InterPro" id="IPR013083">
    <property type="entry name" value="Znf_RING/FYVE/PHD"/>
</dbReference>
<name>A0A6C0F7U9_9ZZZZ</name>
<sequence length="150" mass="17708">MEFNFIETSETQDSYVDEYTDLPPHKPDIYQNDTRVYHGGTFMVTPFSLLVSVSFVTCLCIKLYTIYQRTIQGERQPIPRVYRYTQRIIQKTLTSDDLEDPLFPECSICLEEYRSDDRVAVLPCNHVFHLNCVRDWVGMHNNCPLCRREL</sequence>
<dbReference type="InterPro" id="IPR001841">
    <property type="entry name" value="Znf_RING"/>
</dbReference>
<dbReference type="SMART" id="SM00184">
    <property type="entry name" value="RING"/>
    <property type="match status" value="1"/>
</dbReference>
<protein>
    <recommendedName>
        <fullName evidence="5">RING-type domain-containing protein</fullName>
    </recommendedName>
</protein>
<dbReference type="SUPFAM" id="SSF57850">
    <property type="entry name" value="RING/U-box"/>
    <property type="match status" value="1"/>
</dbReference>
<evidence type="ECO:0000256" key="1">
    <source>
        <dbReference type="ARBA" id="ARBA00022723"/>
    </source>
</evidence>
<feature type="transmembrane region" description="Helical" evidence="4">
    <location>
        <begin position="47"/>
        <end position="67"/>
    </location>
</feature>
<keyword evidence="1" id="KW-0479">Metal-binding</keyword>
<dbReference type="PANTHER" id="PTHR45798">
    <property type="entry name" value="RING-H2 FINGER PROTEIN ATL61-RELATED-RELATED"/>
    <property type="match status" value="1"/>
</dbReference>
<keyword evidence="4" id="KW-0472">Membrane</keyword>
<keyword evidence="4" id="KW-1133">Transmembrane helix</keyword>
<dbReference type="PROSITE" id="PS50089">
    <property type="entry name" value="ZF_RING_2"/>
    <property type="match status" value="1"/>
</dbReference>
<feature type="domain" description="RING-type" evidence="5">
    <location>
        <begin position="106"/>
        <end position="147"/>
    </location>
</feature>
<dbReference type="CDD" id="cd16454">
    <property type="entry name" value="RING-H2_PA-TM-RING"/>
    <property type="match status" value="1"/>
</dbReference>
<dbReference type="Gene3D" id="3.30.40.10">
    <property type="entry name" value="Zinc/RING finger domain, C3HC4 (zinc finger)"/>
    <property type="match status" value="1"/>
</dbReference>
<evidence type="ECO:0000259" key="5">
    <source>
        <dbReference type="PROSITE" id="PS50089"/>
    </source>
</evidence>
<dbReference type="PANTHER" id="PTHR45798:SF97">
    <property type="entry name" value="ALCOHOL-SENSITIVE RING FINGER PROTEIN 1"/>
    <property type="match status" value="1"/>
</dbReference>
<dbReference type="InterPro" id="IPR052788">
    <property type="entry name" value="RING-type_E3_ligase_ATL"/>
</dbReference>
<proteinExistence type="predicted"/>
<keyword evidence="2" id="KW-0863">Zinc-finger</keyword>
<dbReference type="Pfam" id="PF13639">
    <property type="entry name" value="zf-RING_2"/>
    <property type="match status" value="1"/>
</dbReference>
<organism evidence="6">
    <name type="scientific">viral metagenome</name>
    <dbReference type="NCBI Taxonomy" id="1070528"/>
    <lineage>
        <taxon>unclassified sequences</taxon>
        <taxon>metagenomes</taxon>
        <taxon>organismal metagenomes</taxon>
    </lineage>
</organism>
<keyword evidence="3" id="KW-0862">Zinc</keyword>
<dbReference type="EMBL" id="MN738786">
    <property type="protein sequence ID" value="QHT36693.1"/>
    <property type="molecule type" value="Genomic_DNA"/>
</dbReference>
<evidence type="ECO:0000256" key="2">
    <source>
        <dbReference type="ARBA" id="ARBA00022771"/>
    </source>
</evidence>
<reference evidence="6" key="1">
    <citation type="journal article" date="2020" name="Nature">
        <title>Giant virus diversity and host interactions through global metagenomics.</title>
        <authorList>
            <person name="Schulz F."/>
            <person name="Roux S."/>
            <person name="Paez-Espino D."/>
            <person name="Jungbluth S."/>
            <person name="Walsh D.A."/>
            <person name="Denef V.J."/>
            <person name="McMahon K.D."/>
            <person name="Konstantinidis K.T."/>
            <person name="Eloe-Fadrosh E.A."/>
            <person name="Kyrpides N.C."/>
            <person name="Woyke T."/>
        </authorList>
    </citation>
    <scope>NUCLEOTIDE SEQUENCE</scope>
    <source>
        <strain evidence="6">GVMAG-S-ERX555967-130</strain>
    </source>
</reference>
<evidence type="ECO:0000256" key="3">
    <source>
        <dbReference type="ARBA" id="ARBA00022833"/>
    </source>
</evidence>
<dbReference type="GO" id="GO:0008270">
    <property type="term" value="F:zinc ion binding"/>
    <property type="evidence" value="ECO:0007669"/>
    <property type="project" value="UniProtKB-KW"/>
</dbReference>
<dbReference type="AlphaFoldDB" id="A0A6C0F7U9"/>
<accession>A0A6C0F7U9</accession>
<evidence type="ECO:0000256" key="4">
    <source>
        <dbReference type="SAM" id="Phobius"/>
    </source>
</evidence>
<evidence type="ECO:0000313" key="6">
    <source>
        <dbReference type="EMBL" id="QHT36693.1"/>
    </source>
</evidence>